<evidence type="ECO:0008006" key="4">
    <source>
        <dbReference type="Google" id="ProtNLM"/>
    </source>
</evidence>
<protein>
    <recommendedName>
        <fullName evidence="4">Secreted protein</fullName>
    </recommendedName>
</protein>
<comment type="caution">
    <text evidence="2">The sequence shown here is derived from an EMBL/GenBank/DDBJ whole genome shotgun (WGS) entry which is preliminary data.</text>
</comment>
<dbReference type="Proteomes" id="UP001516023">
    <property type="component" value="Unassembled WGS sequence"/>
</dbReference>
<feature type="chain" id="PRO_5044785061" description="Secreted protein" evidence="1">
    <location>
        <begin position="17"/>
        <end position="276"/>
    </location>
</feature>
<gene>
    <name evidence="2" type="ORF">HJC23_002621</name>
</gene>
<dbReference type="AlphaFoldDB" id="A0ABD3PYK6"/>
<accession>A0ABD3PYK6</accession>
<sequence>MKLHFIITVGVALLRATPIVSVGIRSGYAAPSFEDYSFEQATSGEDLDKAKNNDSLKQCKKQCDRTYNKNSRANNRCRSVCDSSYQDWNYFPSGGKCKKRCEKNSDCQVGGYNPCGSCGQYVGSEMYQLCYAPKPAEEEDTSSDVEEVVDVPEFFPSDLSENVVADFLEHRRKSGNTCGIHCHKNSDCYQGGVVQCGVCNQVQGTYGYHTCIEDSSYTPAPSPWNYFPDGGECSHSCESDSDCQKGGFNPCGSCGQSVGTLMYLRCFAPNPNEIDE</sequence>
<keyword evidence="1" id="KW-0732">Signal</keyword>
<dbReference type="EMBL" id="JABMIG020000098">
    <property type="protein sequence ID" value="KAL3792814.1"/>
    <property type="molecule type" value="Genomic_DNA"/>
</dbReference>
<evidence type="ECO:0000313" key="2">
    <source>
        <dbReference type="EMBL" id="KAL3792814.1"/>
    </source>
</evidence>
<evidence type="ECO:0000256" key="1">
    <source>
        <dbReference type="SAM" id="SignalP"/>
    </source>
</evidence>
<proteinExistence type="predicted"/>
<name>A0ABD3PYK6_9STRA</name>
<keyword evidence="3" id="KW-1185">Reference proteome</keyword>
<evidence type="ECO:0000313" key="3">
    <source>
        <dbReference type="Proteomes" id="UP001516023"/>
    </source>
</evidence>
<reference evidence="2 3" key="1">
    <citation type="journal article" date="2020" name="G3 (Bethesda)">
        <title>Improved Reference Genome for Cyclotella cryptica CCMP332, a Model for Cell Wall Morphogenesis, Salinity Adaptation, and Lipid Production in Diatoms (Bacillariophyta).</title>
        <authorList>
            <person name="Roberts W.R."/>
            <person name="Downey K.M."/>
            <person name="Ruck E.C."/>
            <person name="Traller J.C."/>
            <person name="Alverson A.J."/>
        </authorList>
    </citation>
    <scope>NUCLEOTIDE SEQUENCE [LARGE SCALE GENOMIC DNA]</scope>
    <source>
        <strain evidence="2 3">CCMP332</strain>
    </source>
</reference>
<feature type="signal peptide" evidence="1">
    <location>
        <begin position="1"/>
        <end position="16"/>
    </location>
</feature>
<organism evidence="2 3">
    <name type="scientific">Cyclotella cryptica</name>
    <dbReference type="NCBI Taxonomy" id="29204"/>
    <lineage>
        <taxon>Eukaryota</taxon>
        <taxon>Sar</taxon>
        <taxon>Stramenopiles</taxon>
        <taxon>Ochrophyta</taxon>
        <taxon>Bacillariophyta</taxon>
        <taxon>Coscinodiscophyceae</taxon>
        <taxon>Thalassiosirophycidae</taxon>
        <taxon>Stephanodiscales</taxon>
        <taxon>Stephanodiscaceae</taxon>
        <taxon>Cyclotella</taxon>
    </lineage>
</organism>